<gene>
    <name evidence="2" type="ORF">CKO45_02560</name>
</gene>
<evidence type="ECO:0000313" key="3">
    <source>
        <dbReference type="Proteomes" id="UP000697995"/>
    </source>
</evidence>
<evidence type="ECO:0000313" key="2">
    <source>
        <dbReference type="EMBL" id="MBK1657111.1"/>
    </source>
</evidence>
<dbReference type="InterPro" id="IPR007048">
    <property type="entry name" value="IraD/Gp25-like"/>
</dbReference>
<dbReference type="SUPFAM" id="SSF160719">
    <property type="entry name" value="gpW/gp25-like"/>
    <property type="match status" value="1"/>
</dbReference>
<dbReference type="EMBL" id="NRSG01000009">
    <property type="protein sequence ID" value="MBK1657111.1"/>
    <property type="molecule type" value="Genomic_DNA"/>
</dbReference>
<dbReference type="Proteomes" id="UP000697995">
    <property type="component" value="Unassembled WGS sequence"/>
</dbReference>
<accession>A0ABS1CSE4</accession>
<proteinExistence type="predicted"/>
<sequence>MSGVLPEPAGFPLGGADADGRLRWSRGDQALTEAVWTVLATNPGERLMRPGFGAGLSAFIHQPDTESTRRLVAAAAKEALERTEPRIVVQDVRVESPSPEGPEAGRLRLTLRWQRRGRPGETGGLSLALDLGQG</sequence>
<feature type="domain" description="IraD/Gp25-like" evidence="1">
    <location>
        <begin position="27"/>
        <end position="116"/>
    </location>
</feature>
<keyword evidence="3" id="KW-1185">Reference proteome</keyword>
<dbReference type="Pfam" id="PF04965">
    <property type="entry name" value="GPW_gp25"/>
    <property type="match status" value="1"/>
</dbReference>
<organism evidence="2 3">
    <name type="scientific">Paracraurococcus ruber</name>
    <dbReference type="NCBI Taxonomy" id="77675"/>
    <lineage>
        <taxon>Bacteria</taxon>
        <taxon>Pseudomonadati</taxon>
        <taxon>Pseudomonadota</taxon>
        <taxon>Alphaproteobacteria</taxon>
        <taxon>Acetobacterales</taxon>
        <taxon>Roseomonadaceae</taxon>
        <taxon>Paracraurococcus</taxon>
    </lineage>
</organism>
<name>A0ABS1CSE4_9PROT</name>
<comment type="caution">
    <text evidence="2">The sequence shown here is derived from an EMBL/GenBank/DDBJ whole genome shotgun (WGS) entry which is preliminary data.</text>
</comment>
<dbReference type="RefSeq" id="WP_133218329.1">
    <property type="nucleotide sequence ID" value="NZ_NRSG01000009.1"/>
</dbReference>
<protein>
    <recommendedName>
        <fullName evidence="1">IraD/Gp25-like domain-containing protein</fullName>
    </recommendedName>
</protein>
<reference evidence="2 3" key="1">
    <citation type="journal article" date="2020" name="Microorganisms">
        <title>Osmotic Adaptation and Compatible Solute Biosynthesis of Phototrophic Bacteria as Revealed from Genome Analyses.</title>
        <authorList>
            <person name="Imhoff J.F."/>
            <person name="Rahn T."/>
            <person name="Kunzel S."/>
            <person name="Keller A."/>
            <person name="Neulinger S.C."/>
        </authorList>
    </citation>
    <scope>NUCLEOTIDE SEQUENCE [LARGE SCALE GENOMIC DNA]</scope>
    <source>
        <strain evidence="2 3">DSM 15382</strain>
    </source>
</reference>
<dbReference type="Gene3D" id="3.10.450.40">
    <property type="match status" value="1"/>
</dbReference>
<evidence type="ECO:0000259" key="1">
    <source>
        <dbReference type="Pfam" id="PF04965"/>
    </source>
</evidence>